<dbReference type="AlphaFoldDB" id="R0GI11"/>
<dbReference type="InterPro" id="IPR003340">
    <property type="entry name" value="B3_DNA-bd"/>
</dbReference>
<dbReference type="Proteomes" id="UP000029121">
    <property type="component" value="Unassembled WGS sequence"/>
</dbReference>
<dbReference type="PANTHER" id="PTHR31541">
    <property type="entry name" value="B3 DOMAIN PLANT PROTEIN-RELATED"/>
    <property type="match status" value="1"/>
</dbReference>
<proteinExistence type="predicted"/>
<evidence type="ECO:0000256" key="4">
    <source>
        <dbReference type="ARBA" id="ARBA00023163"/>
    </source>
</evidence>
<reference evidence="9" key="1">
    <citation type="journal article" date="2013" name="Nat. Genet.">
        <title>The Capsella rubella genome and the genomic consequences of rapid mating system evolution.</title>
        <authorList>
            <person name="Slotte T."/>
            <person name="Hazzouri K.M."/>
            <person name="Agren J.A."/>
            <person name="Koenig D."/>
            <person name="Maumus F."/>
            <person name="Guo Y.L."/>
            <person name="Steige K."/>
            <person name="Platts A.E."/>
            <person name="Escobar J.S."/>
            <person name="Newman L.K."/>
            <person name="Wang W."/>
            <person name="Mandakova T."/>
            <person name="Vello E."/>
            <person name="Smith L.M."/>
            <person name="Henz S.R."/>
            <person name="Steffen J."/>
            <person name="Takuno S."/>
            <person name="Brandvain Y."/>
            <person name="Coop G."/>
            <person name="Andolfatto P."/>
            <person name="Hu T.T."/>
            <person name="Blanchette M."/>
            <person name="Clark R.M."/>
            <person name="Quesneville H."/>
            <person name="Nordborg M."/>
            <person name="Gaut B.S."/>
            <person name="Lysak M.A."/>
            <person name="Jenkins J."/>
            <person name="Grimwood J."/>
            <person name="Chapman J."/>
            <person name="Prochnik S."/>
            <person name="Shu S."/>
            <person name="Rokhsar D."/>
            <person name="Schmutz J."/>
            <person name="Weigel D."/>
            <person name="Wright S.I."/>
        </authorList>
    </citation>
    <scope>NUCLEOTIDE SEQUENCE [LARGE SCALE GENOMIC DNA]</scope>
    <source>
        <strain evidence="9">cv. Monte Gargano</strain>
    </source>
</reference>
<evidence type="ECO:0000313" key="8">
    <source>
        <dbReference type="EMBL" id="EOA11945.1"/>
    </source>
</evidence>
<dbReference type="GO" id="GO:0003677">
    <property type="term" value="F:DNA binding"/>
    <property type="evidence" value="ECO:0007669"/>
    <property type="project" value="UniProtKB-KW"/>
</dbReference>
<gene>
    <name evidence="8" type="ORF">CARUB_v10016530mg</name>
</gene>
<dbReference type="InterPro" id="IPR005508">
    <property type="entry name" value="At2g31720-like"/>
</dbReference>
<comment type="subcellular location">
    <subcellularLocation>
        <location evidence="1">Nucleus</location>
    </subcellularLocation>
</comment>
<keyword evidence="2" id="KW-0805">Transcription regulation</keyword>
<evidence type="ECO:0000256" key="6">
    <source>
        <dbReference type="SAM" id="MobiDB-lite"/>
    </source>
</evidence>
<feature type="region of interest" description="Disordered" evidence="6">
    <location>
        <begin position="149"/>
        <end position="173"/>
    </location>
</feature>
<evidence type="ECO:0000313" key="9">
    <source>
        <dbReference type="Proteomes" id="UP000029121"/>
    </source>
</evidence>
<dbReference type="InterPro" id="IPR015300">
    <property type="entry name" value="DNA-bd_pseudobarrel_sf"/>
</dbReference>
<dbReference type="Gene3D" id="2.40.330.10">
    <property type="entry name" value="DNA-binding pseudobarrel domain"/>
    <property type="match status" value="1"/>
</dbReference>
<dbReference type="CDD" id="cd10017">
    <property type="entry name" value="B3_DNA"/>
    <property type="match status" value="1"/>
</dbReference>
<evidence type="ECO:0000259" key="7">
    <source>
        <dbReference type="PROSITE" id="PS50863"/>
    </source>
</evidence>
<feature type="domain" description="TF-B3" evidence="7">
    <location>
        <begin position="204"/>
        <end position="317"/>
    </location>
</feature>
<dbReference type="KEGG" id="crb:17874182"/>
<accession>R0GI11</accession>
<dbReference type="EMBL" id="KB871118">
    <property type="protein sequence ID" value="EOA11945.1"/>
    <property type="molecule type" value="Genomic_DNA"/>
</dbReference>
<organism evidence="8 9">
    <name type="scientific">Capsella rubella</name>
    <dbReference type="NCBI Taxonomy" id="81985"/>
    <lineage>
        <taxon>Eukaryota</taxon>
        <taxon>Viridiplantae</taxon>
        <taxon>Streptophyta</taxon>
        <taxon>Embryophyta</taxon>
        <taxon>Tracheophyta</taxon>
        <taxon>Spermatophyta</taxon>
        <taxon>Magnoliopsida</taxon>
        <taxon>eudicotyledons</taxon>
        <taxon>Gunneridae</taxon>
        <taxon>Pentapetalae</taxon>
        <taxon>rosids</taxon>
        <taxon>malvids</taxon>
        <taxon>Brassicales</taxon>
        <taxon>Brassicaceae</taxon>
        <taxon>Camelineae</taxon>
        <taxon>Capsella</taxon>
    </lineage>
</organism>
<keyword evidence="5" id="KW-0539">Nucleus</keyword>
<dbReference type="Pfam" id="PF03754">
    <property type="entry name" value="At2g31720-like"/>
    <property type="match status" value="1"/>
</dbReference>
<evidence type="ECO:0000256" key="5">
    <source>
        <dbReference type="ARBA" id="ARBA00023242"/>
    </source>
</evidence>
<keyword evidence="3" id="KW-0238">DNA-binding</keyword>
<feature type="region of interest" description="Disordered" evidence="6">
    <location>
        <begin position="27"/>
        <end position="103"/>
    </location>
</feature>
<keyword evidence="4" id="KW-0804">Transcription</keyword>
<feature type="compositionally biased region" description="Basic and acidic residues" evidence="6">
    <location>
        <begin position="27"/>
        <end position="85"/>
    </location>
</feature>
<evidence type="ECO:0000256" key="1">
    <source>
        <dbReference type="ARBA" id="ARBA00004123"/>
    </source>
</evidence>
<dbReference type="PANTHER" id="PTHR31541:SF34">
    <property type="entry name" value="TF-B3 DOMAIN-CONTAINING PROTEIN"/>
    <property type="match status" value="1"/>
</dbReference>
<dbReference type="SUPFAM" id="SSF101936">
    <property type="entry name" value="DNA-binding pseudobarrel domain"/>
    <property type="match status" value="1"/>
</dbReference>
<evidence type="ECO:0000256" key="3">
    <source>
        <dbReference type="ARBA" id="ARBA00023125"/>
    </source>
</evidence>
<protein>
    <recommendedName>
        <fullName evidence="7">TF-B3 domain-containing protein</fullName>
    </recommendedName>
</protein>
<dbReference type="GO" id="GO:0005634">
    <property type="term" value="C:nucleus"/>
    <property type="evidence" value="ECO:0007669"/>
    <property type="project" value="UniProtKB-SubCell"/>
</dbReference>
<sequence>MTSFFNDLEMLAHISCEISERDRLLTEKAKSKCSKSDSDQEESKNIVFPKETRSSLVEKHVTRDTSKTRNRPRKYEDQQRTDKSRSMTVSEDSEDHLPQKRRSSLDNFFRRTYTHLTVSTSPLFLNTDESDNTVSKCCINPNSQSSSCLMENRKRKKRAVPESVRSKKAKVASFPRQDRETPKWLFEVMREMEGAEGPIRLIYEKILTASDVKSSESRLLIPFKKLLRNDFLTPAESQAVGNVGVETILVNQWFKEWSLRCKIWVMKKKGSGKRTLNYALNGGWNAVVKGNELKAKDKISLWTFRCRGVLCFALDTK</sequence>
<keyword evidence="9" id="KW-1185">Reference proteome</keyword>
<dbReference type="OrthoDB" id="1060491at2759"/>
<dbReference type="PROSITE" id="PS50863">
    <property type="entry name" value="B3"/>
    <property type="match status" value="1"/>
</dbReference>
<name>R0GI11_9BRAS</name>
<evidence type="ECO:0000256" key="2">
    <source>
        <dbReference type="ARBA" id="ARBA00023015"/>
    </source>
</evidence>